<dbReference type="Proteomes" id="UP000293391">
    <property type="component" value="Plasmid pAL_065-2"/>
</dbReference>
<evidence type="ECO:0000313" key="1">
    <source>
        <dbReference type="EMBL" id="APW48882.1"/>
    </source>
</evidence>
<accession>A0A1P8KGS1</accession>
<dbReference type="RefSeq" id="WP_005005806.1">
    <property type="nucleotide sequence ID" value="NZ_CP072550.1"/>
</dbReference>
<name>A0A1P8KGS1_ACILW</name>
<dbReference type="GeneID" id="67513372"/>
<dbReference type="EMBL" id="CP078046">
    <property type="protein sequence ID" value="QXR09005.1"/>
    <property type="molecule type" value="Genomic_DNA"/>
</dbReference>
<reference evidence="2" key="2">
    <citation type="submission" date="2018-10" db="EMBL/GenBank/DDBJ databases">
        <authorList>
            <person name="D'Souza A.W."/>
            <person name="Potter R.F."/>
            <person name="Wallace M."/>
            <person name="Shupe A."/>
            <person name="Patel S."/>
            <person name="Sun S."/>
            <person name="Gul D."/>
            <person name="Kwon J.H."/>
            <person name="Andleeb S."/>
            <person name="Burnham C.-A.D."/>
            <person name="Dantas G."/>
        </authorList>
    </citation>
    <scope>NUCLEOTIDE SEQUENCE</scope>
    <source>
        <strain evidence="2">AL_065</strain>
        <plasmid evidence="2">pAL_065-2</plasmid>
    </source>
</reference>
<reference evidence="2" key="4">
    <citation type="submission" date="2021-06" db="EMBL/GenBank/DDBJ databases">
        <authorList>
            <person name="Diorio-Toth L."/>
        </authorList>
    </citation>
    <scope>NUCLEOTIDE SEQUENCE</scope>
    <source>
        <strain evidence="2">AL_065</strain>
        <plasmid evidence="2">pAL_065-2</plasmid>
    </source>
</reference>
<sequence length="143" mass="16891">MQYENIHEAKTPLKSMITRSHAYIRLLVEKSMADGIKFKYHNGRRLTQIDDPERVVSQIFPYFFRLVFLEISTYYGQTFDGLKFHSKKRATGTLQLEVSILEDKIPNQLEFFTFISYVFNYGFLKNQFHEDLTLLTKATKFAS</sequence>
<evidence type="ECO:0000313" key="2">
    <source>
        <dbReference type="EMBL" id="QXR09005.1"/>
    </source>
</evidence>
<reference evidence="2" key="3">
    <citation type="journal article" date="2019" name="Nat. Commun.">
        <title>Spatiotemporal dynamics of multidrug resistant bacteria on intensive care unit surfaces.</title>
        <authorList>
            <person name="D'Souza A.W."/>
            <person name="Potter R.F."/>
            <person name="Wallace M."/>
            <person name="Shupe A."/>
            <person name="Patel S."/>
            <person name="Sun X."/>
            <person name="Gul D."/>
            <person name="Kwon J.H."/>
            <person name="Andleeb S."/>
            <person name="Burnham C.D."/>
            <person name="Dantas G."/>
        </authorList>
    </citation>
    <scope>NUCLEOTIDE SEQUENCE</scope>
    <source>
        <strain evidence="2">AL_065</strain>
    </source>
</reference>
<reference evidence="1" key="1">
    <citation type="journal article" date="2016" name="Biomed. Res. Int.">
        <title>Resistance of Permafrost and Modern Acinetobacter lwoffii Strains to Heavy Metals and Arsenic Revealed by Genome Analysis.</title>
        <authorList>
            <person name="Mindlin S."/>
            <person name="Petrenko A."/>
            <person name="Kurakov A."/>
            <person name="Beletsky A."/>
            <person name="Mardanov A."/>
            <person name="Petrova M."/>
        </authorList>
    </citation>
    <scope>NUCLEOTIDE SEQUENCE</scope>
    <source>
        <strain evidence="1">ED23-35</strain>
        <plasmid evidence="1">pALWED1.1</plasmid>
    </source>
</reference>
<evidence type="ECO:0000313" key="3">
    <source>
        <dbReference type="Proteomes" id="UP000293391"/>
    </source>
</evidence>
<protein>
    <submittedName>
        <fullName evidence="1">Uncharacterized protein</fullName>
    </submittedName>
</protein>
<organism evidence="1">
    <name type="scientific">Acinetobacter lwoffii</name>
    <dbReference type="NCBI Taxonomy" id="28090"/>
    <lineage>
        <taxon>Bacteria</taxon>
        <taxon>Pseudomonadati</taxon>
        <taxon>Pseudomonadota</taxon>
        <taxon>Gammaproteobacteria</taxon>
        <taxon>Moraxellales</taxon>
        <taxon>Moraxellaceae</taxon>
        <taxon>Acinetobacter</taxon>
    </lineage>
</organism>
<dbReference type="AlphaFoldDB" id="A0A1P8KGS1"/>
<gene>
    <name evidence="1" type="ORF">BAA96_1p0177</name>
    <name evidence="2" type="ORF">EVX74_016645</name>
</gene>
<proteinExistence type="predicted"/>
<dbReference type="EMBL" id="KX426227">
    <property type="protein sequence ID" value="APW48882.1"/>
    <property type="molecule type" value="Genomic_DNA"/>
</dbReference>
<geneLocation type="plasmid" evidence="2 3">
    <name>pAL_065-2</name>
</geneLocation>
<geneLocation type="plasmid" evidence="1">
    <name>pALWED1.1</name>
</geneLocation>
<keyword evidence="1" id="KW-0614">Plasmid</keyword>